<sequence length="138" mass="15727">MPFYELFALAKPGLGKQQLAQILRAVGQQVMEHGGVVTDIRSYGERRLAYDIRQPGARYSEAAMWQVNFAAKPTTLQELDHTLRVDERMLRWMVLKRRPYGPLPTPYQVARAAEHVAAPLARQQQQQQQQQAAAEATR</sequence>
<dbReference type="AlphaFoldDB" id="A0A2P6TP53"/>
<proteinExistence type="inferred from homology"/>
<dbReference type="CDD" id="cd15465">
    <property type="entry name" value="bS6_mito"/>
    <property type="match status" value="1"/>
</dbReference>
<keyword evidence="2" id="KW-0699">rRNA-binding</keyword>
<dbReference type="InterPro" id="IPR000529">
    <property type="entry name" value="Ribosomal_bS6"/>
</dbReference>
<comment type="similarity">
    <text evidence="1">Belongs to the bacterial ribosomal protein bS6 family.</text>
</comment>
<keyword evidence="3" id="KW-0694">RNA-binding</keyword>
<keyword evidence="5" id="KW-0687">Ribonucleoprotein</keyword>
<protein>
    <submittedName>
        <fullName evidence="7">Mitochondrial ribosomal S6</fullName>
    </submittedName>
</protein>
<dbReference type="Gene3D" id="3.30.70.60">
    <property type="match status" value="1"/>
</dbReference>
<dbReference type="Proteomes" id="UP000239899">
    <property type="component" value="Unassembled WGS sequence"/>
</dbReference>
<dbReference type="PANTHER" id="PTHR21011:SF1">
    <property type="entry name" value="SMALL RIBOSOMAL SUBUNIT PROTEIN BS6M"/>
    <property type="match status" value="1"/>
</dbReference>
<dbReference type="HAMAP" id="MF_00360">
    <property type="entry name" value="Ribosomal_bS6"/>
    <property type="match status" value="1"/>
</dbReference>
<dbReference type="InterPro" id="IPR020815">
    <property type="entry name" value="Ribosomal_bS6_CS"/>
</dbReference>
<evidence type="ECO:0000256" key="4">
    <source>
        <dbReference type="ARBA" id="ARBA00022980"/>
    </source>
</evidence>
<evidence type="ECO:0000256" key="1">
    <source>
        <dbReference type="ARBA" id="ARBA00009512"/>
    </source>
</evidence>
<dbReference type="PANTHER" id="PTHR21011">
    <property type="entry name" value="MITOCHONDRIAL 28S RIBOSOMAL PROTEIN S6"/>
    <property type="match status" value="1"/>
</dbReference>
<dbReference type="PROSITE" id="PS01048">
    <property type="entry name" value="RIBOSOMAL_S6"/>
    <property type="match status" value="1"/>
</dbReference>
<feature type="region of interest" description="Disordered" evidence="6">
    <location>
        <begin position="118"/>
        <end position="138"/>
    </location>
</feature>
<dbReference type="GO" id="GO:0005840">
    <property type="term" value="C:ribosome"/>
    <property type="evidence" value="ECO:0007669"/>
    <property type="project" value="UniProtKB-KW"/>
</dbReference>
<dbReference type="OrthoDB" id="10259681at2759"/>
<dbReference type="Pfam" id="PF01250">
    <property type="entry name" value="Ribosomal_S6"/>
    <property type="match status" value="1"/>
</dbReference>
<dbReference type="GO" id="GO:1990904">
    <property type="term" value="C:ribonucleoprotein complex"/>
    <property type="evidence" value="ECO:0007669"/>
    <property type="project" value="UniProtKB-KW"/>
</dbReference>
<evidence type="ECO:0000256" key="6">
    <source>
        <dbReference type="SAM" id="MobiDB-lite"/>
    </source>
</evidence>
<reference evidence="7 8" key="1">
    <citation type="journal article" date="2018" name="Plant J.">
        <title>Genome sequences of Chlorella sorokiniana UTEX 1602 and Micractinium conductrix SAG 241.80: implications to maltose excretion by a green alga.</title>
        <authorList>
            <person name="Arriola M.B."/>
            <person name="Velmurugan N."/>
            <person name="Zhang Y."/>
            <person name="Plunkett M.H."/>
            <person name="Hondzo H."/>
            <person name="Barney B.M."/>
        </authorList>
    </citation>
    <scope>NUCLEOTIDE SEQUENCE [LARGE SCALE GENOMIC DNA]</scope>
    <source>
        <strain evidence="8">UTEX 1602</strain>
    </source>
</reference>
<dbReference type="EMBL" id="LHPG02000010">
    <property type="protein sequence ID" value="PRW51089.1"/>
    <property type="molecule type" value="Genomic_DNA"/>
</dbReference>
<dbReference type="GO" id="GO:0005737">
    <property type="term" value="C:cytoplasm"/>
    <property type="evidence" value="ECO:0007669"/>
    <property type="project" value="UniProtKB-ARBA"/>
</dbReference>
<dbReference type="GO" id="GO:0003735">
    <property type="term" value="F:structural constituent of ribosome"/>
    <property type="evidence" value="ECO:0007669"/>
    <property type="project" value="InterPro"/>
</dbReference>
<dbReference type="SUPFAM" id="SSF54995">
    <property type="entry name" value="Ribosomal protein S6"/>
    <property type="match status" value="1"/>
</dbReference>
<organism evidence="7 8">
    <name type="scientific">Chlorella sorokiniana</name>
    <name type="common">Freshwater green alga</name>
    <dbReference type="NCBI Taxonomy" id="3076"/>
    <lineage>
        <taxon>Eukaryota</taxon>
        <taxon>Viridiplantae</taxon>
        <taxon>Chlorophyta</taxon>
        <taxon>core chlorophytes</taxon>
        <taxon>Trebouxiophyceae</taxon>
        <taxon>Chlorellales</taxon>
        <taxon>Chlorellaceae</taxon>
        <taxon>Chlorella clade</taxon>
        <taxon>Chlorella</taxon>
    </lineage>
</organism>
<comment type="caution">
    <text evidence="7">The sequence shown here is derived from an EMBL/GenBank/DDBJ whole genome shotgun (WGS) entry which is preliminary data.</text>
</comment>
<name>A0A2P6TP53_CHLSO</name>
<dbReference type="GO" id="GO:0006412">
    <property type="term" value="P:translation"/>
    <property type="evidence" value="ECO:0007669"/>
    <property type="project" value="InterPro"/>
</dbReference>
<dbReference type="InterPro" id="IPR035980">
    <property type="entry name" value="Ribosomal_bS6_sf"/>
</dbReference>
<keyword evidence="4" id="KW-0689">Ribosomal protein</keyword>
<dbReference type="STRING" id="3076.A0A2P6TP53"/>
<dbReference type="NCBIfam" id="TIGR00166">
    <property type="entry name" value="S6"/>
    <property type="match status" value="1"/>
</dbReference>
<dbReference type="InterPro" id="IPR020814">
    <property type="entry name" value="Ribosomal_S6_plastid/chlpt"/>
</dbReference>
<evidence type="ECO:0000256" key="3">
    <source>
        <dbReference type="ARBA" id="ARBA00022884"/>
    </source>
</evidence>
<evidence type="ECO:0000313" key="7">
    <source>
        <dbReference type="EMBL" id="PRW51089.1"/>
    </source>
</evidence>
<gene>
    <name evidence="7" type="ORF">C2E21_5371</name>
</gene>
<dbReference type="GO" id="GO:0070181">
    <property type="term" value="F:small ribosomal subunit rRNA binding"/>
    <property type="evidence" value="ECO:0007669"/>
    <property type="project" value="TreeGrafter"/>
</dbReference>
<accession>A0A2P6TP53</accession>
<evidence type="ECO:0000256" key="5">
    <source>
        <dbReference type="ARBA" id="ARBA00023274"/>
    </source>
</evidence>
<keyword evidence="8" id="KW-1185">Reference proteome</keyword>
<dbReference type="InterPro" id="IPR014717">
    <property type="entry name" value="Transl_elong_EF1B/ribsomal_bS6"/>
</dbReference>
<evidence type="ECO:0000313" key="8">
    <source>
        <dbReference type="Proteomes" id="UP000239899"/>
    </source>
</evidence>
<evidence type="ECO:0000256" key="2">
    <source>
        <dbReference type="ARBA" id="ARBA00022730"/>
    </source>
</evidence>